<comment type="similarity">
    <text evidence="1">Belongs to the leucine-binding protein family.</text>
</comment>
<comment type="caution">
    <text evidence="5">The sequence shown here is derived from an EMBL/GenBank/DDBJ whole genome shotgun (WGS) entry which is preliminary data.</text>
</comment>
<dbReference type="InterPro" id="IPR028081">
    <property type="entry name" value="Leu-bd"/>
</dbReference>
<keyword evidence="3" id="KW-0813">Transport</keyword>
<reference evidence="5" key="1">
    <citation type="journal article" date="2020" name="mSystems">
        <title>Genome- and Community-Level Interaction Insights into Carbon Utilization and Element Cycling Functions of Hydrothermarchaeota in Hydrothermal Sediment.</title>
        <authorList>
            <person name="Zhou Z."/>
            <person name="Liu Y."/>
            <person name="Xu W."/>
            <person name="Pan J."/>
            <person name="Luo Z.H."/>
            <person name="Li M."/>
        </authorList>
    </citation>
    <scope>NUCLEOTIDE SEQUENCE</scope>
    <source>
        <strain evidence="5">SpSt-997</strain>
    </source>
</reference>
<evidence type="ECO:0000256" key="2">
    <source>
        <dbReference type="ARBA" id="ARBA00022729"/>
    </source>
</evidence>
<dbReference type="PANTHER" id="PTHR30483:SF6">
    <property type="entry name" value="PERIPLASMIC BINDING PROTEIN OF ABC TRANSPORTER FOR NATURAL AMINO ACIDS"/>
    <property type="match status" value="1"/>
</dbReference>
<dbReference type="GO" id="GO:0006865">
    <property type="term" value="P:amino acid transport"/>
    <property type="evidence" value="ECO:0007669"/>
    <property type="project" value="UniProtKB-KW"/>
</dbReference>
<dbReference type="PROSITE" id="PS51318">
    <property type="entry name" value="TAT"/>
    <property type="match status" value="1"/>
</dbReference>
<evidence type="ECO:0000256" key="1">
    <source>
        <dbReference type="ARBA" id="ARBA00010062"/>
    </source>
</evidence>
<dbReference type="Gene3D" id="3.40.50.2300">
    <property type="match status" value="2"/>
</dbReference>
<dbReference type="PANTHER" id="PTHR30483">
    <property type="entry name" value="LEUCINE-SPECIFIC-BINDING PROTEIN"/>
    <property type="match status" value="1"/>
</dbReference>
<evidence type="ECO:0000259" key="4">
    <source>
        <dbReference type="Pfam" id="PF13458"/>
    </source>
</evidence>
<dbReference type="InterPro" id="IPR006311">
    <property type="entry name" value="TAT_signal"/>
</dbReference>
<keyword evidence="2" id="KW-0732">Signal</keyword>
<dbReference type="EMBL" id="DTQM01000186">
    <property type="protein sequence ID" value="HGC43451.1"/>
    <property type="molecule type" value="Genomic_DNA"/>
</dbReference>
<feature type="domain" description="Leucine-binding protein" evidence="4">
    <location>
        <begin position="33"/>
        <end position="351"/>
    </location>
</feature>
<dbReference type="InterPro" id="IPR051010">
    <property type="entry name" value="BCAA_transport"/>
</dbReference>
<accession>A0A8J4M665</accession>
<dbReference type="InterPro" id="IPR028082">
    <property type="entry name" value="Peripla_BP_I"/>
</dbReference>
<gene>
    <name evidence="5" type="ORF">ENY07_09580</name>
</gene>
<organism evidence="5">
    <name type="scientific">Acidicaldus sp</name>
    <dbReference type="NCBI Taxonomy" id="1872105"/>
    <lineage>
        <taxon>Bacteria</taxon>
        <taxon>Pseudomonadati</taxon>
        <taxon>Pseudomonadota</taxon>
        <taxon>Alphaproteobacteria</taxon>
        <taxon>Acetobacterales</taxon>
        <taxon>Acetobacteraceae</taxon>
        <taxon>Acidicaldus</taxon>
    </lineage>
</organism>
<name>A0A8J4M665_9PROT</name>
<evidence type="ECO:0000256" key="3">
    <source>
        <dbReference type="ARBA" id="ARBA00022970"/>
    </source>
</evidence>
<evidence type="ECO:0000313" key="5">
    <source>
        <dbReference type="EMBL" id="HGC43451.1"/>
    </source>
</evidence>
<dbReference type="Pfam" id="PF13458">
    <property type="entry name" value="Peripla_BP_6"/>
    <property type="match status" value="1"/>
</dbReference>
<proteinExistence type="inferred from homology"/>
<sequence>MVTRRSWLGGAAGLAAGALMAPSRLRAEDAYILGTLFPMAGPNAEYGTIFTAGAAMALKHVAADKMLSRPLVLRAEDSEGTPQGGAVGMSKLVNVDRAVYVLIGFTGVSKAAAPIGARAKVVLVNGGGVGPDLAGLSPYYWNVIPLVPDEIKVLVPFLMARKLRRIALIYVNDPFGNGLLKSLKGDLTAAGGEIVAADAIAPTDQQFSAIAARIRTLSPDAVYFASYGAQQAEIIKQLRDAGISQQLLTYSGATIPSVRNLPEAEGLILTNQAADWSVDDPITKRFVADWRAAYHTDPTTYNQNYYNAVRLFALLAQQLEKSGKPINGDNLRAALLATRRFPLVGGEGVFDDLCDISMKIVINRYQDGKLVPIG</sequence>
<dbReference type="AlphaFoldDB" id="A0A8J4M665"/>
<dbReference type="SUPFAM" id="SSF53822">
    <property type="entry name" value="Periplasmic binding protein-like I"/>
    <property type="match status" value="1"/>
</dbReference>
<protein>
    <submittedName>
        <fullName evidence="5">Amino acid ABC transporter substrate-binding protein</fullName>
    </submittedName>
</protein>
<keyword evidence="3" id="KW-0029">Amino-acid transport</keyword>